<evidence type="ECO:0000256" key="4">
    <source>
        <dbReference type="ARBA" id="ARBA00009667"/>
    </source>
</evidence>
<dbReference type="AlphaFoldDB" id="A0A1M4Y9J7"/>
<evidence type="ECO:0000256" key="11">
    <source>
        <dbReference type="RuleBase" id="RU003658"/>
    </source>
</evidence>
<feature type="active site" description="Proton donor" evidence="9">
    <location>
        <position position="130"/>
    </location>
</feature>
<dbReference type="NCBIfam" id="TIGR00007">
    <property type="entry name" value="1-(5-phosphoribosyl)-5-[(5-phosphoribosylamino)methylideneamino]imidazole-4-carboxamide isomerase"/>
    <property type="match status" value="1"/>
</dbReference>
<dbReference type="PANTHER" id="PTHR43090:SF2">
    <property type="entry name" value="1-(5-PHOSPHORIBOSYL)-5-[(5-PHOSPHORIBOSYLAMINO)METHYLIDENEAMINO] IMIDAZOLE-4-CARBOXAMIDE ISOMERASE"/>
    <property type="match status" value="1"/>
</dbReference>
<comment type="subcellular location">
    <subcellularLocation>
        <location evidence="2 9 11">Cytoplasm</location>
    </subcellularLocation>
</comment>
<dbReference type="FunFam" id="3.20.20.70:FF:000009">
    <property type="entry name" value="1-(5-phosphoribosyl)-5-[(5-phosphoribosylamino)methylideneamino] imidazole-4-carboxamide isomerase"/>
    <property type="match status" value="1"/>
</dbReference>
<organism evidence="12 13">
    <name type="scientific">Cnuella takakiae</name>
    <dbReference type="NCBI Taxonomy" id="1302690"/>
    <lineage>
        <taxon>Bacteria</taxon>
        <taxon>Pseudomonadati</taxon>
        <taxon>Bacteroidota</taxon>
        <taxon>Chitinophagia</taxon>
        <taxon>Chitinophagales</taxon>
        <taxon>Chitinophagaceae</taxon>
        <taxon>Cnuella</taxon>
    </lineage>
</organism>
<evidence type="ECO:0000256" key="5">
    <source>
        <dbReference type="ARBA" id="ARBA00022490"/>
    </source>
</evidence>
<dbReference type="InterPro" id="IPR044524">
    <property type="entry name" value="Isoase_HisA-like"/>
</dbReference>
<proteinExistence type="inferred from homology"/>
<evidence type="ECO:0000256" key="8">
    <source>
        <dbReference type="ARBA" id="ARBA00023235"/>
    </source>
</evidence>
<evidence type="ECO:0000256" key="2">
    <source>
        <dbReference type="ARBA" id="ARBA00004496"/>
    </source>
</evidence>
<dbReference type="EMBL" id="FQUO01000004">
    <property type="protein sequence ID" value="SHF02308.1"/>
    <property type="molecule type" value="Genomic_DNA"/>
</dbReference>
<evidence type="ECO:0000313" key="12">
    <source>
        <dbReference type="EMBL" id="SHF02308.1"/>
    </source>
</evidence>
<dbReference type="InterPro" id="IPR013785">
    <property type="entry name" value="Aldolase_TIM"/>
</dbReference>
<keyword evidence="6 9" id="KW-0028">Amino-acid biosynthesis</keyword>
<keyword evidence="7 9" id="KW-0368">Histidine biosynthesis</keyword>
<gene>
    <name evidence="9" type="primary">hisA</name>
    <name evidence="12" type="ORF">SAMN05444008_104202</name>
</gene>
<dbReference type="GO" id="GO:0000162">
    <property type="term" value="P:L-tryptophan biosynthetic process"/>
    <property type="evidence" value="ECO:0007669"/>
    <property type="project" value="TreeGrafter"/>
</dbReference>
<comment type="pathway">
    <text evidence="3 9 11">Amino-acid biosynthesis; L-histidine biosynthesis; L-histidine from 5-phospho-alpha-D-ribose 1-diphosphate: step 4/9.</text>
</comment>
<keyword evidence="13" id="KW-1185">Reference proteome</keyword>
<evidence type="ECO:0000256" key="6">
    <source>
        <dbReference type="ARBA" id="ARBA00022605"/>
    </source>
</evidence>
<dbReference type="SUPFAM" id="SSF51366">
    <property type="entry name" value="Ribulose-phoshate binding barrel"/>
    <property type="match status" value="1"/>
</dbReference>
<evidence type="ECO:0000313" key="13">
    <source>
        <dbReference type="Proteomes" id="UP000184368"/>
    </source>
</evidence>
<accession>A0A1M4Y9J7</accession>
<comment type="catalytic activity">
    <reaction evidence="1 9 11">
        <text>1-(5-phospho-beta-D-ribosyl)-5-[(5-phospho-beta-D-ribosylamino)methylideneamino]imidazole-4-carboxamide = 5-[(5-phospho-1-deoxy-D-ribulos-1-ylimino)methylamino]-1-(5-phospho-beta-D-ribosyl)imidazole-4-carboxamide</text>
        <dbReference type="Rhea" id="RHEA:15469"/>
        <dbReference type="ChEBI" id="CHEBI:58435"/>
        <dbReference type="ChEBI" id="CHEBI:58525"/>
        <dbReference type="EC" id="5.3.1.16"/>
    </reaction>
</comment>
<dbReference type="Gene3D" id="3.20.20.70">
    <property type="entry name" value="Aldolase class I"/>
    <property type="match status" value="1"/>
</dbReference>
<comment type="similarity">
    <text evidence="4 9 10">Belongs to the HisA/HisF family.</text>
</comment>
<evidence type="ECO:0000256" key="1">
    <source>
        <dbReference type="ARBA" id="ARBA00000901"/>
    </source>
</evidence>
<dbReference type="Proteomes" id="UP000184368">
    <property type="component" value="Unassembled WGS sequence"/>
</dbReference>
<dbReference type="GO" id="GO:0003949">
    <property type="term" value="F:1-(5-phosphoribosyl)-5-[(5-phosphoribosylamino)methylideneamino]imidazole-4-carboxamide isomerase activity"/>
    <property type="evidence" value="ECO:0007669"/>
    <property type="project" value="UniProtKB-UniRule"/>
</dbReference>
<sequence length="239" mass="26292">MKIIPAIDIIDGKCVRLTQGDYNQKTIYNEHPLEVAREFEDAGLTRLHLVDLDGAKAGKVCNWKVLETLAAKTKMIIDFGGGVKTQKDAQIILDSGAALVTVGSIAVKDEATFVSWLDHFGANKFLLGADVKDEKLAVHGWLETTDVWIYDFIRKYMDHGVEQIFCTDVAKDGALQGPATELYKNIIKEFPKLKFIASGGVSNLDDVHQLAEIGCAGVIIGKAIYEGRVTLKQLEEVNK</sequence>
<dbReference type="EC" id="5.3.1.16" evidence="9 11"/>
<dbReference type="InterPro" id="IPR023016">
    <property type="entry name" value="HisA/PriA"/>
</dbReference>
<dbReference type="HAMAP" id="MF_01014">
    <property type="entry name" value="HisA"/>
    <property type="match status" value="1"/>
</dbReference>
<dbReference type="OrthoDB" id="9807749at2"/>
<dbReference type="RefSeq" id="WP_073041366.1">
    <property type="nucleotide sequence ID" value="NZ_FQUO01000004.1"/>
</dbReference>
<dbReference type="CDD" id="cd04732">
    <property type="entry name" value="HisA"/>
    <property type="match status" value="1"/>
</dbReference>
<dbReference type="STRING" id="1302690.BUE76_15175"/>
<dbReference type="PANTHER" id="PTHR43090">
    <property type="entry name" value="1-(5-PHOSPHORIBOSYL)-5-[(5-PHOSPHORIBOSYLAMINO)METHYLIDENEAMINO] IMIDAZOLE-4-CARBOXAMIDE ISOMERASE"/>
    <property type="match status" value="1"/>
</dbReference>
<evidence type="ECO:0000256" key="10">
    <source>
        <dbReference type="RuleBase" id="RU003657"/>
    </source>
</evidence>
<reference evidence="12 13" key="1">
    <citation type="submission" date="2016-11" db="EMBL/GenBank/DDBJ databases">
        <authorList>
            <person name="Jaros S."/>
            <person name="Januszkiewicz K."/>
            <person name="Wedrychowicz H."/>
        </authorList>
    </citation>
    <scope>NUCLEOTIDE SEQUENCE [LARGE SCALE GENOMIC DNA]</scope>
    <source>
        <strain evidence="12 13">DSM 26897</strain>
    </source>
</reference>
<keyword evidence="5 9" id="KW-0963">Cytoplasm</keyword>
<name>A0A1M4Y9J7_9BACT</name>
<dbReference type="Pfam" id="PF00977">
    <property type="entry name" value="His_biosynth"/>
    <property type="match status" value="1"/>
</dbReference>
<dbReference type="GO" id="GO:0005737">
    <property type="term" value="C:cytoplasm"/>
    <property type="evidence" value="ECO:0007669"/>
    <property type="project" value="UniProtKB-SubCell"/>
</dbReference>
<keyword evidence="8 9" id="KW-0413">Isomerase</keyword>
<evidence type="ECO:0000256" key="9">
    <source>
        <dbReference type="HAMAP-Rule" id="MF_01014"/>
    </source>
</evidence>
<dbReference type="InterPro" id="IPR011060">
    <property type="entry name" value="RibuloseP-bd_barrel"/>
</dbReference>
<evidence type="ECO:0000256" key="7">
    <source>
        <dbReference type="ARBA" id="ARBA00023102"/>
    </source>
</evidence>
<dbReference type="UniPathway" id="UPA00031">
    <property type="reaction ID" value="UER00009"/>
</dbReference>
<protein>
    <recommendedName>
        <fullName evidence="9 11">1-(5-phosphoribosyl)-5-[(5-phosphoribosylamino)methylideneamino] imidazole-4-carboxamide isomerase</fullName>
        <ecNumber evidence="9 11">5.3.1.16</ecNumber>
    </recommendedName>
    <alternativeName>
        <fullName evidence="9">Phosphoribosylformimino-5-aminoimidazole carboxamide ribotide isomerase</fullName>
    </alternativeName>
</protein>
<dbReference type="GO" id="GO:0000105">
    <property type="term" value="P:L-histidine biosynthetic process"/>
    <property type="evidence" value="ECO:0007669"/>
    <property type="project" value="UniProtKB-UniRule"/>
</dbReference>
<dbReference type="InterPro" id="IPR006062">
    <property type="entry name" value="His_biosynth"/>
</dbReference>
<feature type="active site" description="Proton acceptor" evidence="9">
    <location>
        <position position="8"/>
    </location>
</feature>
<evidence type="ECO:0000256" key="3">
    <source>
        <dbReference type="ARBA" id="ARBA00005133"/>
    </source>
</evidence>
<dbReference type="InterPro" id="IPR006063">
    <property type="entry name" value="HisA_bact_arch"/>
</dbReference>